<dbReference type="Gene3D" id="3.30.1540.10">
    <property type="entry name" value="formyl-coa transferase, domain 3"/>
    <property type="match status" value="1"/>
</dbReference>
<keyword evidence="1 2" id="KW-0808">Transferase</keyword>
<dbReference type="EMBL" id="CP062803">
    <property type="protein sequence ID" value="QOT74770.1"/>
    <property type="molecule type" value="Genomic_DNA"/>
</dbReference>
<reference evidence="2 3" key="1">
    <citation type="submission" date="2020-10" db="EMBL/GenBank/DDBJ databases">
        <title>Complete genome sequence of Cupriavidus basilensis CCUG 49340T.</title>
        <authorList>
            <person name="Salva-Serra F."/>
            <person name="Donoso R.A."/>
            <person name="Cho K.H."/>
            <person name="Yoo J.A."/>
            <person name="Lee K."/>
            <person name="Yoon S.-H."/>
            <person name="Perez-Pantoja D."/>
            <person name="Moore E.R.B."/>
        </authorList>
    </citation>
    <scope>NUCLEOTIDE SEQUENCE [LARGE SCALE GENOMIC DNA]</scope>
    <source>
        <strain evidence="3">CCUG 49340</strain>
    </source>
</reference>
<sequence length="392" mass="42494">MRPLDGITVVSLEHAIAAPFCTRQLADLGARVIKVERPKVGDFARGYDERVDGLSSHFAWTNRSKESLALDLKHREAPAILGKLLGQADVLVQNLAPGAADRLGLSYAALSQRYPAMVVCDISGYGSDGPYRDKKAYDLLIQAESGFVSITGTPDSPAKAGCSIADIAAGMYAYSNILAALLQRGRSAKGAHIDVSMLESMVEWMGYPLYYAFDGATPPPRAGASHATIFPYGPFTAGDGKTIILGLQNEREWDAFCRVVLERPELTTDERFVSNSLRTQSRAALTDIITAVFSALSIEAVIERLERAQIANARMNDMRDVWNHPQLKARERWTSVPSPVGIIPALLPPGTPQSFAPRMDAIPALGQHSERILLELGYTADDVVRLSAEGAI</sequence>
<name>A0A643G3K7_9BURK</name>
<accession>A0A643G3K7</accession>
<dbReference type="InterPro" id="IPR044855">
    <property type="entry name" value="CoA-Trfase_III_dom3_sf"/>
</dbReference>
<dbReference type="Gene3D" id="3.40.50.10540">
    <property type="entry name" value="Crotonobetainyl-coa:carnitine coa-transferase, domain 1"/>
    <property type="match status" value="1"/>
</dbReference>
<dbReference type="GO" id="GO:0008410">
    <property type="term" value="F:CoA-transferase activity"/>
    <property type="evidence" value="ECO:0007669"/>
    <property type="project" value="TreeGrafter"/>
</dbReference>
<evidence type="ECO:0000256" key="1">
    <source>
        <dbReference type="ARBA" id="ARBA00022679"/>
    </source>
</evidence>
<dbReference type="InterPro" id="IPR050483">
    <property type="entry name" value="CoA-transferase_III_domain"/>
</dbReference>
<dbReference type="SUPFAM" id="SSF89796">
    <property type="entry name" value="CoA-transferase family III (CaiB/BaiF)"/>
    <property type="match status" value="1"/>
</dbReference>
<evidence type="ECO:0000313" key="3">
    <source>
        <dbReference type="Proteomes" id="UP000397656"/>
    </source>
</evidence>
<dbReference type="PANTHER" id="PTHR48207:SF3">
    <property type="entry name" value="SUCCINATE--HYDROXYMETHYLGLUTARATE COA-TRANSFERASE"/>
    <property type="match status" value="1"/>
</dbReference>
<dbReference type="AlphaFoldDB" id="A0A643G3K7"/>
<organism evidence="2 3">
    <name type="scientific">Cupriavidus basilensis</name>
    <dbReference type="NCBI Taxonomy" id="68895"/>
    <lineage>
        <taxon>Bacteria</taxon>
        <taxon>Pseudomonadati</taxon>
        <taxon>Pseudomonadota</taxon>
        <taxon>Betaproteobacteria</taxon>
        <taxon>Burkholderiales</taxon>
        <taxon>Burkholderiaceae</taxon>
        <taxon>Cupriavidus</taxon>
    </lineage>
</organism>
<dbReference type="Pfam" id="PF02515">
    <property type="entry name" value="CoA_transf_3"/>
    <property type="match status" value="1"/>
</dbReference>
<dbReference type="InterPro" id="IPR023606">
    <property type="entry name" value="CoA-Trfase_III_dom_1_sf"/>
</dbReference>
<dbReference type="PANTHER" id="PTHR48207">
    <property type="entry name" value="SUCCINATE--HYDROXYMETHYLGLUTARATE COA-TRANSFERASE"/>
    <property type="match status" value="1"/>
</dbReference>
<dbReference type="InterPro" id="IPR003673">
    <property type="entry name" value="CoA-Trfase_fam_III"/>
</dbReference>
<protein>
    <submittedName>
        <fullName evidence="2">CoA transferase</fullName>
    </submittedName>
</protein>
<gene>
    <name evidence="2" type="ORF">F7R26_010865</name>
</gene>
<proteinExistence type="predicted"/>
<dbReference type="RefSeq" id="WP_150983602.1">
    <property type="nucleotide sequence ID" value="NZ_CP062803.1"/>
</dbReference>
<evidence type="ECO:0000313" key="2">
    <source>
        <dbReference type="EMBL" id="QOT74770.1"/>
    </source>
</evidence>
<dbReference type="Proteomes" id="UP000397656">
    <property type="component" value="Chromosome 1"/>
</dbReference>
<dbReference type="GeneID" id="98401407"/>